<sequence length="201" mass="21750">MRSHGWSGNTPASDEEAAARILAAAKTSIDRSGAVNIADIARAVGVTRQTVYRYFPSTDALLEAAALDSASGFLDLLAGHLAGITDPSAAVVEGIAYTLEALPHDPYIRLLLTPEHTGSFSASVTSDTALELARSILHRFSVDWAAEGFTEADIADVAEHMLRTLQSFVIDPGRPPRTGEELRAYLRRWDGTAIDHRRRRP</sequence>
<dbReference type="Pfam" id="PF00440">
    <property type="entry name" value="TetR_N"/>
    <property type="match status" value="1"/>
</dbReference>
<reference evidence="4 5" key="1">
    <citation type="submission" date="2012-06" db="EMBL/GenBank/DDBJ databases">
        <title>Complete sequence of chromosome of Mycobacterium chubuense NBB4.</title>
        <authorList>
            <consortium name="US DOE Joint Genome Institute"/>
            <person name="Lucas S."/>
            <person name="Han J."/>
            <person name="Lapidus A."/>
            <person name="Cheng J.-F."/>
            <person name="Goodwin L."/>
            <person name="Pitluck S."/>
            <person name="Peters L."/>
            <person name="Mikhailova N."/>
            <person name="Teshima H."/>
            <person name="Detter J.C."/>
            <person name="Han C."/>
            <person name="Tapia R."/>
            <person name="Land M."/>
            <person name="Hauser L."/>
            <person name="Kyrpides N."/>
            <person name="Ivanova N."/>
            <person name="Pagani I."/>
            <person name="Mattes T."/>
            <person name="Holmes A."/>
            <person name="Rutledge P."/>
            <person name="Paulsen I."/>
            <person name="Coleman N."/>
            <person name="Woyke T."/>
        </authorList>
    </citation>
    <scope>NUCLEOTIDE SEQUENCE [LARGE SCALE GENOMIC DNA]</scope>
    <source>
        <strain evidence="4 5">NBB4</strain>
    </source>
</reference>
<dbReference type="eggNOG" id="COG1309">
    <property type="taxonomic scope" value="Bacteria"/>
</dbReference>
<proteinExistence type="predicted"/>
<feature type="domain" description="HTH tetR-type" evidence="3">
    <location>
        <begin position="15"/>
        <end position="73"/>
    </location>
</feature>
<dbReference type="Gene3D" id="1.10.357.10">
    <property type="entry name" value="Tetracycline Repressor, domain 2"/>
    <property type="match status" value="1"/>
</dbReference>
<feature type="DNA-binding region" description="H-T-H motif" evidence="2">
    <location>
        <begin position="36"/>
        <end position="55"/>
    </location>
</feature>
<dbReference type="STRING" id="710421.Mycch_1227"/>
<dbReference type="OrthoDB" id="3212503at2"/>
<dbReference type="HOGENOM" id="CLU_069356_39_4_11"/>
<gene>
    <name evidence="4" type="ordered locus">Mycch_1227</name>
</gene>
<keyword evidence="5" id="KW-1185">Reference proteome</keyword>
<dbReference type="InterPro" id="IPR009057">
    <property type="entry name" value="Homeodomain-like_sf"/>
</dbReference>
<name>I4BFH8_MYCCN</name>
<dbReference type="PROSITE" id="PS50977">
    <property type="entry name" value="HTH_TETR_2"/>
    <property type="match status" value="1"/>
</dbReference>
<protein>
    <submittedName>
        <fullName evidence="4">Transcriptional regulator</fullName>
    </submittedName>
</protein>
<keyword evidence="1 2" id="KW-0238">DNA-binding</keyword>
<dbReference type="PANTHER" id="PTHR30055:SF153">
    <property type="entry name" value="HTH-TYPE TRANSCRIPTIONAL REPRESSOR RV3405C"/>
    <property type="match status" value="1"/>
</dbReference>
<dbReference type="PATRIC" id="fig|710421.3.peg.1236"/>
<dbReference type="InterPro" id="IPR001647">
    <property type="entry name" value="HTH_TetR"/>
</dbReference>
<dbReference type="Proteomes" id="UP000006057">
    <property type="component" value="Chromosome"/>
</dbReference>
<evidence type="ECO:0000313" key="5">
    <source>
        <dbReference type="Proteomes" id="UP000006057"/>
    </source>
</evidence>
<organism evidence="4 5">
    <name type="scientific">Mycolicibacterium chubuense (strain NBB4)</name>
    <name type="common">Mycobacterium chubuense</name>
    <dbReference type="NCBI Taxonomy" id="710421"/>
    <lineage>
        <taxon>Bacteria</taxon>
        <taxon>Bacillati</taxon>
        <taxon>Actinomycetota</taxon>
        <taxon>Actinomycetes</taxon>
        <taxon>Mycobacteriales</taxon>
        <taxon>Mycobacteriaceae</taxon>
        <taxon>Mycolicibacterium</taxon>
    </lineage>
</organism>
<dbReference type="GO" id="GO:0000976">
    <property type="term" value="F:transcription cis-regulatory region binding"/>
    <property type="evidence" value="ECO:0007669"/>
    <property type="project" value="TreeGrafter"/>
</dbReference>
<dbReference type="RefSeq" id="WP_014814518.1">
    <property type="nucleotide sequence ID" value="NC_018027.1"/>
</dbReference>
<dbReference type="InterPro" id="IPR050109">
    <property type="entry name" value="HTH-type_TetR-like_transc_reg"/>
</dbReference>
<dbReference type="AlphaFoldDB" id="I4BFH8"/>
<evidence type="ECO:0000256" key="1">
    <source>
        <dbReference type="ARBA" id="ARBA00023125"/>
    </source>
</evidence>
<dbReference type="EMBL" id="CP003053">
    <property type="protein sequence ID" value="AFM16035.1"/>
    <property type="molecule type" value="Genomic_DNA"/>
</dbReference>
<accession>I4BFH8</accession>
<dbReference type="GO" id="GO:0003700">
    <property type="term" value="F:DNA-binding transcription factor activity"/>
    <property type="evidence" value="ECO:0007669"/>
    <property type="project" value="TreeGrafter"/>
</dbReference>
<evidence type="ECO:0000256" key="2">
    <source>
        <dbReference type="PROSITE-ProRule" id="PRU00335"/>
    </source>
</evidence>
<evidence type="ECO:0000259" key="3">
    <source>
        <dbReference type="PROSITE" id="PS50977"/>
    </source>
</evidence>
<evidence type="ECO:0000313" key="4">
    <source>
        <dbReference type="EMBL" id="AFM16035.1"/>
    </source>
</evidence>
<dbReference type="KEGG" id="mcb:Mycch_1227"/>
<dbReference type="SUPFAM" id="SSF46689">
    <property type="entry name" value="Homeodomain-like"/>
    <property type="match status" value="1"/>
</dbReference>
<dbReference type="PANTHER" id="PTHR30055">
    <property type="entry name" value="HTH-TYPE TRANSCRIPTIONAL REGULATOR RUTR"/>
    <property type="match status" value="1"/>
</dbReference>